<evidence type="ECO:0000256" key="1">
    <source>
        <dbReference type="PROSITE-ProRule" id="PRU00042"/>
    </source>
</evidence>
<proteinExistence type="predicted"/>
<dbReference type="OrthoDB" id="6077919at2759"/>
<dbReference type="GO" id="GO:0008270">
    <property type="term" value="F:zinc ion binding"/>
    <property type="evidence" value="ECO:0007669"/>
    <property type="project" value="UniProtKB-KW"/>
</dbReference>
<protein>
    <recommendedName>
        <fullName evidence="2">C2H2-type domain-containing protein</fullName>
    </recommendedName>
</protein>
<keyword evidence="1" id="KW-0862">Zinc</keyword>
<dbReference type="PROSITE" id="PS00028">
    <property type="entry name" value="ZINC_FINGER_C2H2_1"/>
    <property type="match status" value="1"/>
</dbReference>
<dbReference type="SUPFAM" id="SSF57667">
    <property type="entry name" value="beta-beta-alpha zinc fingers"/>
    <property type="match status" value="1"/>
</dbReference>
<keyword evidence="1" id="KW-0479">Metal-binding</keyword>
<dbReference type="InterPro" id="IPR013087">
    <property type="entry name" value="Znf_C2H2_type"/>
</dbReference>
<dbReference type="Proteomes" id="UP000235672">
    <property type="component" value="Unassembled WGS sequence"/>
</dbReference>
<evidence type="ECO:0000313" key="4">
    <source>
        <dbReference type="Proteomes" id="UP000235672"/>
    </source>
</evidence>
<evidence type="ECO:0000313" key="3">
    <source>
        <dbReference type="EMBL" id="PMD12524.1"/>
    </source>
</evidence>
<keyword evidence="1" id="KW-0863">Zinc-finger</keyword>
<dbReference type="Pfam" id="PF13894">
    <property type="entry name" value="zf-C2H2_4"/>
    <property type="match status" value="1"/>
</dbReference>
<dbReference type="AlphaFoldDB" id="A0A2J6PET9"/>
<dbReference type="PROSITE" id="PS50157">
    <property type="entry name" value="ZINC_FINGER_C2H2_2"/>
    <property type="match status" value="1"/>
</dbReference>
<organism evidence="3 4">
    <name type="scientific">Hyaloscypha hepaticicola</name>
    <dbReference type="NCBI Taxonomy" id="2082293"/>
    <lineage>
        <taxon>Eukaryota</taxon>
        <taxon>Fungi</taxon>
        <taxon>Dikarya</taxon>
        <taxon>Ascomycota</taxon>
        <taxon>Pezizomycotina</taxon>
        <taxon>Leotiomycetes</taxon>
        <taxon>Helotiales</taxon>
        <taxon>Hyaloscyphaceae</taxon>
        <taxon>Hyaloscypha</taxon>
    </lineage>
</organism>
<evidence type="ECO:0000259" key="2">
    <source>
        <dbReference type="PROSITE" id="PS50157"/>
    </source>
</evidence>
<reference evidence="3 4" key="1">
    <citation type="submission" date="2016-05" db="EMBL/GenBank/DDBJ databases">
        <title>A degradative enzymes factory behind the ericoid mycorrhizal symbiosis.</title>
        <authorList>
            <consortium name="DOE Joint Genome Institute"/>
            <person name="Martino E."/>
            <person name="Morin E."/>
            <person name="Grelet G."/>
            <person name="Kuo A."/>
            <person name="Kohler A."/>
            <person name="Daghino S."/>
            <person name="Barry K."/>
            <person name="Choi C."/>
            <person name="Cichocki N."/>
            <person name="Clum A."/>
            <person name="Copeland A."/>
            <person name="Hainaut M."/>
            <person name="Haridas S."/>
            <person name="Labutti K."/>
            <person name="Lindquist E."/>
            <person name="Lipzen A."/>
            <person name="Khouja H.-R."/>
            <person name="Murat C."/>
            <person name="Ohm R."/>
            <person name="Olson A."/>
            <person name="Spatafora J."/>
            <person name="Veneault-Fourrey C."/>
            <person name="Henrissat B."/>
            <person name="Grigoriev I."/>
            <person name="Martin F."/>
            <person name="Perotto S."/>
        </authorList>
    </citation>
    <scope>NUCLEOTIDE SEQUENCE [LARGE SCALE GENOMIC DNA]</scope>
    <source>
        <strain evidence="3 4">UAMH 7357</strain>
    </source>
</reference>
<dbReference type="EMBL" id="KZ613548">
    <property type="protein sequence ID" value="PMD12524.1"/>
    <property type="molecule type" value="Genomic_DNA"/>
</dbReference>
<feature type="domain" description="C2H2-type" evidence="2">
    <location>
        <begin position="38"/>
        <end position="62"/>
    </location>
</feature>
<accession>A0A2J6PET9</accession>
<dbReference type="Gene3D" id="3.30.160.60">
    <property type="entry name" value="Classic Zinc Finger"/>
    <property type="match status" value="1"/>
</dbReference>
<name>A0A2J6PET9_9HELO</name>
<gene>
    <name evidence="3" type="ORF">NA56DRAFT_652432</name>
</gene>
<sequence>MVHQLDRNNVITRPMITLPGYSNVETIATDRAWNGRAYECYLCTRQFTSLNGLNNHIKSPVHEQNLYRCPKMSCRREYKLLSGLVQHVESESCGVMRFGAVQNQARSGIQNMVGRMITG</sequence>
<dbReference type="STRING" id="1745343.A0A2J6PET9"/>
<dbReference type="InterPro" id="IPR036236">
    <property type="entry name" value="Znf_C2H2_sf"/>
</dbReference>
<keyword evidence="4" id="KW-1185">Reference proteome</keyword>